<proteinExistence type="predicted"/>
<dbReference type="EMBL" id="MARB01000024">
    <property type="protein sequence ID" value="ODJ86315.1"/>
    <property type="molecule type" value="Genomic_DNA"/>
</dbReference>
<dbReference type="AlphaFoldDB" id="A0A7Z0VIZ9"/>
<reference evidence="1 2" key="1">
    <citation type="submission" date="2016-06" db="EMBL/GenBank/DDBJ databases">
        <title>Genome sequence of endosymbiont of Candidatus Endolucinida thiodiazotropha.</title>
        <authorList>
            <person name="Poehlein A."/>
            <person name="Koenig S."/>
            <person name="Heiden S.E."/>
            <person name="Thuermer A."/>
            <person name="Voget S."/>
            <person name="Daniel R."/>
            <person name="Markert S."/>
            <person name="Gros O."/>
            <person name="Schweder T."/>
        </authorList>
    </citation>
    <scope>NUCLEOTIDE SEQUENCE [LARGE SCALE GENOMIC DNA]</scope>
    <source>
        <strain evidence="1 2">COS</strain>
    </source>
</reference>
<evidence type="ECO:0008006" key="3">
    <source>
        <dbReference type="Google" id="ProtNLM"/>
    </source>
</evidence>
<dbReference type="Proteomes" id="UP000094769">
    <property type="component" value="Unassembled WGS sequence"/>
</dbReference>
<accession>A0A7Z0VIZ9</accession>
<organism evidence="1 2">
    <name type="scientific">Candidatus Thiodiazotropha endolucinida</name>
    <dbReference type="NCBI Taxonomy" id="1655433"/>
    <lineage>
        <taxon>Bacteria</taxon>
        <taxon>Pseudomonadati</taxon>
        <taxon>Pseudomonadota</taxon>
        <taxon>Gammaproteobacteria</taxon>
        <taxon>Chromatiales</taxon>
        <taxon>Sedimenticolaceae</taxon>
        <taxon>Candidatus Thiodiazotropha</taxon>
    </lineage>
</organism>
<name>A0A7Z0VIZ9_9GAMM</name>
<evidence type="ECO:0000313" key="1">
    <source>
        <dbReference type="EMBL" id="ODJ86315.1"/>
    </source>
</evidence>
<sequence length="124" mass="14681">MSRHQGKQEKQKKRDFDGEERLTEFKLFRAKIMYIEDKSEGLEGSARIGRVYFSKTGRTLYYRGYKFQSLKGSGFKANYFEVESGKHYWISGPRKDQKDRLYGGNKGVEIDSDVYEEYIQYINT</sequence>
<comment type="caution">
    <text evidence="1">The sequence shown here is derived from an EMBL/GenBank/DDBJ whole genome shotgun (WGS) entry which is preliminary data.</text>
</comment>
<evidence type="ECO:0000313" key="2">
    <source>
        <dbReference type="Proteomes" id="UP000094769"/>
    </source>
</evidence>
<keyword evidence="2" id="KW-1185">Reference proteome</keyword>
<dbReference type="RefSeq" id="WP_235615266.1">
    <property type="nucleotide sequence ID" value="NZ_MARB01000024.1"/>
</dbReference>
<protein>
    <recommendedName>
        <fullName evidence="3">1-deoxy-D-xylulose-5-phosphate synthase</fullName>
    </recommendedName>
</protein>
<gene>
    <name evidence="1" type="ORF">CODIS_35100</name>
</gene>